<dbReference type="InterPro" id="IPR021029">
    <property type="entry name" value="DNA_pol_III_tau_dom-5"/>
</dbReference>
<dbReference type="InterPro" id="IPR045085">
    <property type="entry name" value="HLD_clamp_pol_III_gamma_tau"/>
</dbReference>
<feature type="compositionally biased region" description="Low complexity" evidence="12">
    <location>
        <begin position="400"/>
        <end position="412"/>
    </location>
</feature>
<dbReference type="InterPro" id="IPR008921">
    <property type="entry name" value="DNA_pol3_clamp-load_cplx_C"/>
</dbReference>
<name>A0A423PL89_9GAMM</name>
<proteinExistence type="inferred from homology"/>
<comment type="function">
    <text evidence="11">DNA polymerase III is a complex, multichain enzyme responsible for most of the replicative synthesis in bacteria. This DNA polymerase also exhibits 3' to 5' exonuclease activity.</text>
</comment>
<comment type="catalytic activity">
    <reaction evidence="10 11">
        <text>DNA(n) + a 2'-deoxyribonucleoside 5'-triphosphate = DNA(n+1) + diphosphate</text>
        <dbReference type="Rhea" id="RHEA:22508"/>
        <dbReference type="Rhea" id="RHEA-COMP:17339"/>
        <dbReference type="Rhea" id="RHEA-COMP:17340"/>
        <dbReference type="ChEBI" id="CHEBI:33019"/>
        <dbReference type="ChEBI" id="CHEBI:61560"/>
        <dbReference type="ChEBI" id="CHEBI:173112"/>
        <dbReference type="EC" id="2.7.7.7"/>
    </reaction>
</comment>
<comment type="similarity">
    <text evidence="1 11">Belongs to the DnaX/STICHEL family.</text>
</comment>
<dbReference type="CDD" id="cd00009">
    <property type="entry name" value="AAA"/>
    <property type="match status" value="1"/>
</dbReference>
<evidence type="ECO:0000256" key="2">
    <source>
        <dbReference type="ARBA" id="ARBA00022679"/>
    </source>
</evidence>
<dbReference type="RefSeq" id="WP_123658782.1">
    <property type="nucleotide sequence ID" value="NZ_AYKG01000036.1"/>
</dbReference>
<evidence type="ECO:0000256" key="12">
    <source>
        <dbReference type="SAM" id="MobiDB-lite"/>
    </source>
</evidence>
<reference evidence="14 15" key="1">
    <citation type="submission" date="2013-10" db="EMBL/GenBank/DDBJ databases">
        <title>Salinisphaera japonica YTM-1 Genome Sequencing.</title>
        <authorList>
            <person name="Lai Q."/>
            <person name="Li C."/>
            <person name="Shao Z."/>
        </authorList>
    </citation>
    <scope>NUCLEOTIDE SEQUENCE [LARGE SCALE GENOMIC DNA]</scope>
    <source>
        <strain evidence="14 15">YTM-1</strain>
    </source>
</reference>
<dbReference type="PANTHER" id="PTHR11669">
    <property type="entry name" value="REPLICATION FACTOR C / DNA POLYMERASE III GAMMA-TAU SUBUNIT"/>
    <property type="match status" value="1"/>
</dbReference>
<evidence type="ECO:0000256" key="3">
    <source>
        <dbReference type="ARBA" id="ARBA00022695"/>
    </source>
</evidence>
<dbReference type="Gene3D" id="1.10.8.60">
    <property type="match status" value="1"/>
</dbReference>
<gene>
    <name evidence="11" type="primary">dnaX</name>
    <name evidence="14" type="ORF">SAJA_11480</name>
</gene>
<comment type="caution">
    <text evidence="14">The sequence shown here is derived from an EMBL/GenBank/DDBJ whole genome shotgun (WGS) entry which is preliminary data.</text>
</comment>
<dbReference type="GO" id="GO:0003677">
    <property type="term" value="F:DNA binding"/>
    <property type="evidence" value="ECO:0007669"/>
    <property type="project" value="InterPro"/>
</dbReference>
<dbReference type="FunFam" id="1.10.8.60:FF:000013">
    <property type="entry name" value="DNA polymerase III subunit gamma/tau"/>
    <property type="match status" value="1"/>
</dbReference>
<dbReference type="SMART" id="SM00382">
    <property type="entry name" value="AAA"/>
    <property type="match status" value="1"/>
</dbReference>
<dbReference type="GO" id="GO:0006261">
    <property type="term" value="P:DNA-templated DNA replication"/>
    <property type="evidence" value="ECO:0007669"/>
    <property type="project" value="TreeGrafter"/>
</dbReference>
<dbReference type="PANTHER" id="PTHR11669:SF0">
    <property type="entry name" value="PROTEIN STICHEL-LIKE 2"/>
    <property type="match status" value="1"/>
</dbReference>
<accession>A0A423PL89</accession>
<dbReference type="FunCoup" id="A0A423PL89">
    <property type="interactions" value="149"/>
</dbReference>
<dbReference type="InterPro" id="IPR027417">
    <property type="entry name" value="P-loop_NTPase"/>
</dbReference>
<feature type="domain" description="AAA+ ATPase" evidence="13">
    <location>
        <begin position="37"/>
        <end position="182"/>
    </location>
</feature>
<feature type="compositionally biased region" description="Polar residues" evidence="12">
    <location>
        <begin position="376"/>
        <end position="392"/>
    </location>
</feature>
<dbReference type="AlphaFoldDB" id="A0A423PL89"/>
<dbReference type="CDD" id="cd18137">
    <property type="entry name" value="HLD_clamp_pol_III_gamma_tau"/>
    <property type="match status" value="1"/>
</dbReference>
<keyword evidence="5" id="KW-0479">Metal-binding</keyword>
<evidence type="ECO:0000256" key="1">
    <source>
        <dbReference type="ARBA" id="ARBA00006360"/>
    </source>
</evidence>
<feature type="compositionally biased region" description="Polar residues" evidence="12">
    <location>
        <begin position="475"/>
        <end position="496"/>
    </location>
</feature>
<keyword evidence="3 11" id="KW-0548">Nucleotidyltransferase</keyword>
<dbReference type="Gene3D" id="3.40.50.300">
    <property type="entry name" value="P-loop containing nucleotide triphosphate hydrolases"/>
    <property type="match status" value="1"/>
</dbReference>
<dbReference type="GO" id="GO:0005524">
    <property type="term" value="F:ATP binding"/>
    <property type="evidence" value="ECO:0007669"/>
    <property type="project" value="UniProtKB-KW"/>
</dbReference>
<dbReference type="EMBL" id="AYKG01000036">
    <property type="protein sequence ID" value="ROO26365.1"/>
    <property type="molecule type" value="Genomic_DNA"/>
</dbReference>
<dbReference type="Pfam" id="PF13177">
    <property type="entry name" value="DNA_pol3_delta2"/>
    <property type="match status" value="1"/>
</dbReference>
<comment type="subunit">
    <text evidence="11">DNA polymerase III contains a core (composed of alpha, epsilon and theta chains) that associates with a tau subunit. This core dimerizes to form the POLIII' complex. PolIII' associates with the gamma complex (composed of gamma, delta, delta', psi and chi chains) and with the beta chain to form the complete DNA polymerase III complex.</text>
</comment>
<dbReference type="InParanoid" id="A0A423PL89"/>
<dbReference type="InterPro" id="IPR050238">
    <property type="entry name" value="DNA_Rep/Repair_Clamp_Loader"/>
</dbReference>
<dbReference type="NCBIfam" id="TIGR02397">
    <property type="entry name" value="dnaX_nterm"/>
    <property type="match status" value="1"/>
</dbReference>
<evidence type="ECO:0000256" key="11">
    <source>
        <dbReference type="RuleBase" id="RU364063"/>
    </source>
</evidence>
<dbReference type="Pfam" id="PF22608">
    <property type="entry name" value="DNAX_ATPase_lid"/>
    <property type="match status" value="1"/>
</dbReference>
<dbReference type="Pfam" id="PF12169">
    <property type="entry name" value="DNA_pol3_gamma3"/>
    <property type="match status" value="1"/>
</dbReference>
<sequence>MSFQALARTWRPRRFDQLVGQEHVVRALTHALDGDKLHHALLFSGTRGVGKTTLARIIAKCLNCERGISATPCVGEGACATCREIDEGRYVDLIEVDAASRTGVDDTRELMDNVQYAPTRGRTKVYLIDEVHMLTKHSFNALLKTLEEPPPRVQFLLATTEPEKIPVTILSRCLQFPLKRLSTIRIGQRLRHIVDAETLTADDEALTEIARAADGSMRDGLSLLDQAVAFGGGQLDVDNVRDMLGTIGEARVAELVDAVIEARATDALAALEALYAQGIDMRYLLDAMATAWQHMATIHVVGGPVDDVGERWQASAARLDPTLTQVFYDITVTAVRDYAYAPDPLIALRMCVLRMLAFAPGAMTAEPNESIAGASDNASTVSSSDAPPNSQARPAASEDTATAAPRASSAREAMAEARAKLSGTPAERGRDAAPSGTETEKKTPIAAPEPGPADALRQAEDRVEPTDETEPAVSTEPTPTAEASQPDESAAESSTAPMDASLAQEPAPAAPKTPNVSTLGRNDGAPCITPASEDDEALPDSTAPDADHPEDWHALVARLAVSGFTAQLAHNATCRHWQDGVIELEIGRAHALLVTDDTKQKLQDALADHLSGEKTPTLKVHVVDALTDTPAQRLEADADKHQQDAVASIENDPIVQQLRDRLGAQLRTETIKPNRRLATTQQRDAP</sequence>
<dbReference type="InterPro" id="IPR022754">
    <property type="entry name" value="DNA_pol_III_gamma-3"/>
</dbReference>
<protein>
    <recommendedName>
        <fullName evidence="11">DNA polymerase III subunit gamma/tau</fullName>
        <ecNumber evidence="11">2.7.7.7</ecNumber>
    </recommendedName>
</protein>
<evidence type="ECO:0000256" key="4">
    <source>
        <dbReference type="ARBA" id="ARBA00022705"/>
    </source>
</evidence>
<evidence type="ECO:0000256" key="7">
    <source>
        <dbReference type="ARBA" id="ARBA00022833"/>
    </source>
</evidence>
<evidence type="ECO:0000256" key="8">
    <source>
        <dbReference type="ARBA" id="ARBA00022840"/>
    </source>
</evidence>
<dbReference type="GO" id="GO:0046872">
    <property type="term" value="F:metal ion binding"/>
    <property type="evidence" value="ECO:0007669"/>
    <property type="project" value="UniProtKB-KW"/>
</dbReference>
<organism evidence="14 15">
    <name type="scientific">Salinisphaera japonica YTM-1</name>
    <dbReference type="NCBI Taxonomy" id="1209778"/>
    <lineage>
        <taxon>Bacteria</taxon>
        <taxon>Pseudomonadati</taxon>
        <taxon>Pseudomonadota</taxon>
        <taxon>Gammaproteobacteria</taxon>
        <taxon>Salinisphaerales</taxon>
        <taxon>Salinisphaeraceae</taxon>
        <taxon>Salinisphaera</taxon>
    </lineage>
</organism>
<dbReference type="Gene3D" id="1.20.272.10">
    <property type="match status" value="1"/>
</dbReference>
<keyword evidence="15" id="KW-1185">Reference proteome</keyword>
<evidence type="ECO:0000256" key="10">
    <source>
        <dbReference type="ARBA" id="ARBA00049244"/>
    </source>
</evidence>
<keyword evidence="7" id="KW-0862">Zinc</keyword>
<dbReference type="InterPro" id="IPR038249">
    <property type="entry name" value="PolIII_tau_V_sf"/>
</dbReference>
<dbReference type="InterPro" id="IPR012763">
    <property type="entry name" value="DNA_pol_III_sug/sutau_N"/>
</dbReference>
<dbReference type="EC" id="2.7.7.7" evidence="11"/>
<dbReference type="Proteomes" id="UP000285310">
    <property type="component" value="Unassembled WGS sequence"/>
</dbReference>
<keyword evidence="6 11" id="KW-0547">Nucleotide-binding</keyword>
<evidence type="ECO:0000313" key="14">
    <source>
        <dbReference type="EMBL" id="ROO26365.1"/>
    </source>
</evidence>
<dbReference type="SUPFAM" id="SSF52540">
    <property type="entry name" value="P-loop containing nucleoside triphosphate hydrolases"/>
    <property type="match status" value="1"/>
</dbReference>
<dbReference type="GO" id="GO:0009360">
    <property type="term" value="C:DNA polymerase III complex"/>
    <property type="evidence" value="ECO:0007669"/>
    <property type="project" value="InterPro"/>
</dbReference>
<keyword evidence="4 11" id="KW-0235">DNA replication</keyword>
<feature type="region of interest" description="Disordered" evidence="12">
    <location>
        <begin position="369"/>
        <end position="548"/>
    </location>
</feature>
<dbReference type="OrthoDB" id="9810148at2"/>
<dbReference type="Pfam" id="PF12170">
    <property type="entry name" value="DNA_pol3_tau_5"/>
    <property type="match status" value="1"/>
</dbReference>
<evidence type="ECO:0000256" key="9">
    <source>
        <dbReference type="ARBA" id="ARBA00022932"/>
    </source>
</evidence>
<dbReference type="InterPro" id="IPR003593">
    <property type="entry name" value="AAA+_ATPase"/>
</dbReference>
<evidence type="ECO:0000313" key="15">
    <source>
        <dbReference type="Proteomes" id="UP000285310"/>
    </source>
</evidence>
<dbReference type="Gene3D" id="3.30.300.150">
    <property type="entry name" value="DNA polymerase III, tau subunit, domain V"/>
    <property type="match status" value="1"/>
</dbReference>
<dbReference type="GO" id="GO:0003887">
    <property type="term" value="F:DNA-directed DNA polymerase activity"/>
    <property type="evidence" value="ECO:0007669"/>
    <property type="project" value="UniProtKB-KW"/>
</dbReference>
<keyword evidence="8 11" id="KW-0067">ATP-binding</keyword>
<dbReference type="FunFam" id="3.40.50.300:FF:000014">
    <property type="entry name" value="DNA polymerase III subunit gamma/tau"/>
    <property type="match status" value="1"/>
</dbReference>
<dbReference type="NCBIfam" id="NF005942">
    <property type="entry name" value="PRK07994.1"/>
    <property type="match status" value="1"/>
</dbReference>
<keyword evidence="9 11" id="KW-0239">DNA-directed DNA polymerase</keyword>
<evidence type="ECO:0000256" key="6">
    <source>
        <dbReference type="ARBA" id="ARBA00022741"/>
    </source>
</evidence>
<keyword evidence="2 11" id="KW-0808">Transferase</keyword>
<evidence type="ECO:0000256" key="5">
    <source>
        <dbReference type="ARBA" id="ARBA00022723"/>
    </source>
</evidence>
<evidence type="ECO:0000259" key="13">
    <source>
        <dbReference type="SMART" id="SM00382"/>
    </source>
</evidence>
<dbReference type="SUPFAM" id="SSF48019">
    <property type="entry name" value="post-AAA+ oligomerization domain-like"/>
    <property type="match status" value="1"/>
</dbReference>